<evidence type="ECO:0000313" key="1">
    <source>
        <dbReference type="EMBL" id="KAJ8669874.1"/>
    </source>
</evidence>
<sequence length="193" mass="21341">MNYRTKNGPKAGEMSSTIKTYQHIGDQDGKISLTTPLPLTTAQNMTENPQNPIFTEVSNEAPVRLPPSIPELYNPGSIETLTSPMTSTTTQISYCPWGGTSLATISTLGTQSSQGAIELAQGTMESIKNLSIGSDWQGGFQKWLKHQERIEQQQLREVEAQHLSQSNGKWNHSSELPTVFSRTILSPFKELEF</sequence>
<reference evidence="1" key="1">
    <citation type="submission" date="2023-04" db="EMBL/GenBank/DDBJ databases">
        <title>A chromosome-level genome assembly of the parasitoid wasp Eretmocerus hayati.</title>
        <authorList>
            <person name="Zhong Y."/>
            <person name="Liu S."/>
            <person name="Liu Y."/>
        </authorList>
    </citation>
    <scope>NUCLEOTIDE SEQUENCE</scope>
    <source>
        <strain evidence="1">ZJU_SS_LIU_2023</strain>
    </source>
</reference>
<keyword evidence="2" id="KW-1185">Reference proteome</keyword>
<name>A0ACC2NHR1_9HYME</name>
<dbReference type="EMBL" id="CM056743">
    <property type="protein sequence ID" value="KAJ8669874.1"/>
    <property type="molecule type" value="Genomic_DNA"/>
</dbReference>
<comment type="caution">
    <text evidence="1">The sequence shown here is derived from an EMBL/GenBank/DDBJ whole genome shotgun (WGS) entry which is preliminary data.</text>
</comment>
<organism evidence="1 2">
    <name type="scientific">Eretmocerus hayati</name>
    <dbReference type="NCBI Taxonomy" id="131215"/>
    <lineage>
        <taxon>Eukaryota</taxon>
        <taxon>Metazoa</taxon>
        <taxon>Ecdysozoa</taxon>
        <taxon>Arthropoda</taxon>
        <taxon>Hexapoda</taxon>
        <taxon>Insecta</taxon>
        <taxon>Pterygota</taxon>
        <taxon>Neoptera</taxon>
        <taxon>Endopterygota</taxon>
        <taxon>Hymenoptera</taxon>
        <taxon>Apocrita</taxon>
        <taxon>Proctotrupomorpha</taxon>
        <taxon>Chalcidoidea</taxon>
        <taxon>Aphelinidae</taxon>
        <taxon>Aphelininae</taxon>
        <taxon>Eretmocerus</taxon>
    </lineage>
</organism>
<evidence type="ECO:0000313" key="2">
    <source>
        <dbReference type="Proteomes" id="UP001239111"/>
    </source>
</evidence>
<accession>A0ACC2NHR1</accession>
<proteinExistence type="predicted"/>
<gene>
    <name evidence="1" type="ORF">QAD02_001133</name>
</gene>
<protein>
    <submittedName>
        <fullName evidence="1">Uncharacterized protein</fullName>
    </submittedName>
</protein>
<dbReference type="Proteomes" id="UP001239111">
    <property type="component" value="Chromosome 3"/>
</dbReference>